<dbReference type="STRING" id="320771.Cflav_PD1576"/>
<reference evidence="1 2" key="1">
    <citation type="journal article" date="2011" name="J. Bacteriol.">
        <title>Genome sequence of 'Pedosphaera parvula' Ellin514, an aerobic Verrucomicrobial isolate from pasture soil.</title>
        <authorList>
            <person name="Kant R."/>
            <person name="van Passel M.W."/>
            <person name="Sangwan P."/>
            <person name="Palva A."/>
            <person name="Lucas S."/>
            <person name="Copeland A."/>
            <person name="Lapidus A."/>
            <person name="Glavina Del Rio T."/>
            <person name="Dalin E."/>
            <person name="Tice H."/>
            <person name="Bruce D."/>
            <person name="Goodwin L."/>
            <person name="Pitluck S."/>
            <person name="Chertkov O."/>
            <person name="Larimer F.W."/>
            <person name="Land M.L."/>
            <person name="Hauser L."/>
            <person name="Brettin T.S."/>
            <person name="Detter J.C."/>
            <person name="Han S."/>
            <person name="de Vos W.M."/>
            <person name="Janssen P.H."/>
            <person name="Smidt H."/>
        </authorList>
    </citation>
    <scope>NUCLEOTIDE SEQUENCE [LARGE SCALE GENOMIC DNA]</scope>
    <source>
        <strain evidence="1 2">Ellin514</strain>
    </source>
</reference>
<dbReference type="GO" id="GO:0047470">
    <property type="term" value="F:(1,4)-alpha-D-glucan 1-alpha-D-glucosylmutase activity"/>
    <property type="evidence" value="ECO:0007669"/>
    <property type="project" value="UniProtKB-EC"/>
</dbReference>
<dbReference type="EC" id="5.4.99.15" evidence="1"/>
<dbReference type="NCBIfam" id="TIGR02401">
    <property type="entry name" value="trehalose_TreY"/>
    <property type="match status" value="1"/>
</dbReference>
<evidence type="ECO:0000313" key="1">
    <source>
        <dbReference type="EMBL" id="EEF58675.1"/>
    </source>
</evidence>
<dbReference type="Gene3D" id="3.20.20.80">
    <property type="entry name" value="Glycosidases"/>
    <property type="match status" value="2"/>
</dbReference>
<dbReference type="GO" id="GO:0005992">
    <property type="term" value="P:trehalose biosynthetic process"/>
    <property type="evidence" value="ECO:0007669"/>
    <property type="project" value="TreeGrafter"/>
</dbReference>
<sequence>MDGTTGYDFLNRVNGIFIDSTNADAFADIYQTFTHCAGEFSELVHSCKKRILDEFMASELTALTHRLKSAALSSRYGQDFTFKLLHEALGEIIAAYPVYRSYATETSIKPTAIEARHTEEAISAAKQRNSKTDQAAFDFIRSLLLLQLPADLDEAGRRHCREFVLKFQQLTGPVMAKGLEDTVFYIYNRFVSLNEVGGSPEEFGTSLAQFHQHNLRMAGRWPHSMLATSTHDTKRGEDVRARLNVISEMPIEWRAAVERWTSSNSKYKTEVAGAPAPYKNDEYLLYQTLLGAWPFDADRSGMFDDFKKRLLAYMFKAIREAKTNTTWNDPNQAYEEAVKTFIVEILDLNTPFMTDFREFQSKVAYFGIFNSLSQTVLKLTAPGVPDTYQGAELWDFSMVDPDNRRPVGFSLRQEMLINLRNASGKGGSTHGSQFEKLLGETHTGAVKMFTVHRALEFRRQHRVHFEKGDYVALSAAGKMKNHVCAFARCHGSKTTITIVPRLVVSLTNGRQMAPTGKEVWADTWLALPFSKAGDKFCNAFTHETHTVQSQNNEPGIFLSDALAYFPVALLEKVD</sequence>
<accession>B9XNC2</accession>
<proteinExistence type="predicted"/>
<name>B9XNC2_PEDPL</name>
<dbReference type="GO" id="GO:0030980">
    <property type="term" value="P:alpha-glucan catabolic process"/>
    <property type="evidence" value="ECO:0007669"/>
    <property type="project" value="TreeGrafter"/>
</dbReference>
<dbReference type="InterPro" id="IPR017853">
    <property type="entry name" value="GH"/>
</dbReference>
<dbReference type="EMBL" id="ABOX02000039">
    <property type="protein sequence ID" value="EEF58675.1"/>
    <property type="molecule type" value="Genomic_DNA"/>
</dbReference>
<dbReference type="PANTHER" id="PTHR10357">
    <property type="entry name" value="ALPHA-AMYLASE FAMILY MEMBER"/>
    <property type="match status" value="1"/>
</dbReference>
<dbReference type="AlphaFoldDB" id="B9XNC2"/>
<organism evidence="1 2">
    <name type="scientific">Pedosphaera parvula (strain Ellin514)</name>
    <dbReference type="NCBI Taxonomy" id="320771"/>
    <lineage>
        <taxon>Bacteria</taxon>
        <taxon>Pseudomonadati</taxon>
        <taxon>Verrucomicrobiota</taxon>
        <taxon>Pedosphaerae</taxon>
        <taxon>Pedosphaerales</taxon>
        <taxon>Pedosphaeraceae</taxon>
        <taxon>Pedosphaera</taxon>
    </lineage>
</organism>
<dbReference type="InterPro" id="IPR012767">
    <property type="entry name" value="Trehalose_TreY"/>
</dbReference>
<dbReference type="PANTHER" id="PTHR10357:SF216">
    <property type="entry name" value="MALTOOLIGOSYL TREHALOSE SYNTHASE-RELATED"/>
    <property type="match status" value="1"/>
</dbReference>
<evidence type="ECO:0000313" key="2">
    <source>
        <dbReference type="Proteomes" id="UP000003688"/>
    </source>
</evidence>
<gene>
    <name evidence="1" type="ORF">Cflav_PD1576</name>
</gene>
<dbReference type="SUPFAM" id="SSF51445">
    <property type="entry name" value="(Trans)glycosidases"/>
    <property type="match status" value="1"/>
</dbReference>
<comment type="caution">
    <text evidence="1">The sequence shown here is derived from an EMBL/GenBank/DDBJ whole genome shotgun (WGS) entry which is preliminary data.</text>
</comment>
<dbReference type="Proteomes" id="UP000003688">
    <property type="component" value="Unassembled WGS sequence"/>
</dbReference>
<keyword evidence="2" id="KW-1185">Reference proteome</keyword>
<protein>
    <submittedName>
        <fullName evidence="1">(1-&gt;4)-alpha-D-glucan 1-alpha-D-glucosylmutase</fullName>
        <ecNumber evidence="1">5.4.99.15</ecNumber>
    </submittedName>
</protein>
<keyword evidence="1" id="KW-0413">Isomerase</keyword>